<reference evidence="1 2" key="1">
    <citation type="submission" date="2016-10" db="EMBL/GenBank/DDBJ databases">
        <authorList>
            <person name="de Groot N.N."/>
        </authorList>
    </citation>
    <scope>NUCLEOTIDE SEQUENCE [LARGE SCALE GENOMIC DNA]</scope>
    <source>
        <strain evidence="1 2">CGMCC 1.7727</strain>
    </source>
</reference>
<evidence type="ECO:0000313" key="2">
    <source>
        <dbReference type="Proteomes" id="UP000199687"/>
    </source>
</evidence>
<name>A0A1H9UD48_9BACI</name>
<dbReference type="STRING" id="531814.SAMN04487944_1179"/>
<dbReference type="AlphaFoldDB" id="A0A1H9UD48"/>
<organism evidence="1 2">
    <name type="scientific">Gracilibacillus ureilyticus</name>
    <dbReference type="NCBI Taxonomy" id="531814"/>
    <lineage>
        <taxon>Bacteria</taxon>
        <taxon>Bacillati</taxon>
        <taxon>Bacillota</taxon>
        <taxon>Bacilli</taxon>
        <taxon>Bacillales</taxon>
        <taxon>Bacillaceae</taxon>
        <taxon>Gracilibacillus</taxon>
    </lineage>
</organism>
<accession>A0A1H9UD48</accession>
<proteinExistence type="predicted"/>
<dbReference type="EMBL" id="FOGL01000017">
    <property type="protein sequence ID" value="SES06993.1"/>
    <property type="molecule type" value="Genomic_DNA"/>
</dbReference>
<sequence>MKVDDLFIEDNYIKVRNNYSQSFVPWILVRGENAEHIKAYMKIRKNAEVHSGQEENFFANVWNAKELLYKQDLVSSKPYTPHA</sequence>
<dbReference type="Proteomes" id="UP000199687">
    <property type="component" value="Unassembled WGS sequence"/>
</dbReference>
<evidence type="ECO:0000313" key="1">
    <source>
        <dbReference type="EMBL" id="SES06993.1"/>
    </source>
</evidence>
<keyword evidence="2" id="KW-1185">Reference proteome</keyword>
<protein>
    <submittedName>
        <fullName evidence="1">Uncharacterized protein</fullName>
    </submittedName>
</protein>
<gene>
    <name evidence="1" type="ORF">SAMN04487944_1179</name>
</gene>